<dbReference type="InterPro" id="IPR025966">
    <property type="entry name" value="OppC_N"/>
</dbReference>
<protein>
    <recommendedName>
        <fullName evidence="8">ABC transmembrane type-1 domain-containing protein</fullName>
    </recommendedName>
</protein>
<keyword evidence="3" id="KW-1003">Cell membrane</keyword>
<dbReference type="SUPFAM" id="SSF161098">
    <property type="entry name" value="MetI-like"/>
    <property type="match status" value="1"/>
</dbReference>
<reference evidence="9 10" key="1">
    <citation type="submission" date="2016-06" db="EMBL/GenBank/DDBJ databases">
        <title>Genome sequencing of Cryobacterium arcticum PAMC 27867.</title>
        <authorList>
            <person name="Lee J."/>
            <person name="Kim O.-S."/>
        </authorList>
    </citation>
    <scope>NUCLEOTIDE SEQUENCE [LARGE SCALE GENOMIC DNA]</scope>
    <source>
        <strain evidence="9 10">PAMC 27867</strain>
    </source>
</reference>
<dbReference type="Pfam" id="PF12911">
    <property type="entry name" value="OppC_N"/>
    <property type="match status" value="1"/>
</dbReference>
<sequence>MSVFAPTPTVARPGRGARKFQRVTALRHRSTVVNLIGLTGLVLLVLLALLAPVLAPYSPILRAGAPFQPPLSPGFLLGTDALGYDIFSRLLFGLRASITAAAIVIASGVIIGGLVGVVAGALGGWADGLLMRVTDLFLALPGILIAMVVAAALGASFTSSLIGVAVVWWPMYARLVRGEVRSWAARPHLEAATLAGVGWSRRVARHLLPGVTSTVVIAASLDVGGLVVAMSGLSFIGLSSPAPAPELGAMAAQGMQYLLQFWWVPVVPGLAVMLLALCANLAGDGIRDLLARR</sequence>
<organism evidence="9 10">
    <name type="scientific">Cryobacterium arcticum</name>
    <dbReference type="NCBI Taxonomy" id="670052"/>
    <lineage>
        <taxon>Bacteria</taxon>
        <taxon>Bacillati</taxon>
        <taxon>Actinomycetota</taxon>
        <taxon>Actinomycetes</taxon>
        <taxon>Micrococcales</taxon>
        <taxon>Microbacteriaceae</taxon>
        <taxon>Cryobacterium</taxon>
    </lineage>
</organism>
<dbReference type="InterPro" id="IPR050366">
    <property type="entry name" value="BP-dependent_transpt_permease"/>
</dbReference>
<dbReference type="PANTHER" id="PTHR43386">
    <property type="entry name" value="OLIGOPEPTIDE TRANSPORT SYSTEM PERMEASE PROTEIN APPC"/>
    <property type="match status" value="1"/>
</dbReference>
<dbReference type="EMBL" id="CP016282">
    <property type="protein sequence ID" value="ANP73471.1"/>
    <property type="molecule type" value="Genomic_DNA"/>
</dbReference>
<comment type="subcellular location">
    <subcellularLocation>
        <location evidence="1 7">Cell membrane</location>
        <topology evidence="1 7">Multi-pass membrane protein</topology>
    </subcellularLocation>
</comment>
<dbReference type="RefSeq" id="WP_066596893.1">
    <property type="nucleotide sequence ID" value="NZ_CP016282.1"/>
</dbReference>
<gene>
    <name evidence="9" type="ORF">PA27867_2523</name>
</gene>
<dbReference type="Pfam" id="PF00528">
    <property type="entry name" value="BPD_transp_1"/>
    <property type="match status" value="1"/>
</dbReference>
<proteinExistence type="inferred from homology"/>
<dbReference type="PATRIC" id="fig|670052.7.peg.2592"/>
<dbReference type="GO" id="GO:0055085">
    <property type="term" value="P:transmembrane transport"/>
    <property type="evidence" value="ECO:0007669"/>
    <property type="project" value="InterPro"/>
</dbReference>
<dbReference type="PANTHER" id="PTHR43386:SF1">
    <property type="entry name" value="D,D-DIPEPTIDE TRANSPORT SYSTEM PERMEASE PROTEIN DDPC-RELATED"/>
    <property type="match status" value="1"/>
</dbReference>
<keyword evidence="4 7" id="KW-0812">Transmembrane</keyword>
<evidence type="ECO:0000313" key="10">
    <source>
        <dbReference type="Proteomes" id="UP000092582"/>
    </source>
</evidence>
<keyword evidence="2 7" id="KW-0813">Transport</keyword>
<evidence type="ECO:0000259" key="8">
    <source>
        <dbReference type="PROSITE" id="PS50928"/>
    </source>
</evidence>
<keyword evidence="10" id="KW-1185">Reference proteome</keyword>
<dbReference type="InterPro" id="IPR000515">
    <property type="entry name" value="MetI-like"/>
</dbReference>
<dbReference type="PROSITE" id="PS50928">
    <property type="entry name" value="ABC_TM1"/>
    <property type="match status" value="1"/>
</dbReference>
<dbReference type="KEGG" id="cart:PA27867_2523"/>
<comment type="similarity">
    <text evidence="7">Belongs to the binding-protein-dependent transport system permease family.</text>
</comment>
<dbReference type="InterPro" id="IPR035906">
    <property type="entry name" value="MetI-like_sf"/>
</dbReference>
<dbReference type="CDD" id="cd06261">
    <property type="entry name" value="TM_PBP2"/>
    <property type="match status" value="1"/>
</dbReference>
<dbReference type="Gene3D" id="1.10.3720.10">
    <property type="entry name" value="MetI-like"/>
    <property type="match status" value="1"/>
</dbReference>
<evidence type="ECO:0000256" key="4">
    <source>
        <dbReference type="ARBA" id="ARBA00022692"/>
    </source>
</evidence>
<evidence type="ECO:0000256" key="2">
    <source>
        <dbReference type="ARBA" id="ARBA00022448"/>
    </source>
</evidence>
<evidence type="ECO:0000256" key="1">
    <source>
        <dbReference type="ARBA" id="ARBA00004651"/>
    </source>
</evidence>
<keyword evidence="6 7" id="KW-0472">Membrane</keyword>
<dbReference type="STRING" id="670052.PA27867_2523"/>
<accession>A0A1B1BLS6</accession>
<feature type="transmembrane region" description="Helical" evidence="7">
    <location>
        <begin position="32"/>
        <end position="55"/>
    </location>
</feature>
<dbReference type="GO" id="GO:0005886">
    <property type="term" value="C:plasma membrane"/>
    <property type="evidence" value="ECO:0007669"/>
    <property type="project" value="UniProtKB-SubCell"/>
</dbReference>
<evidence type="ECO:0000313" key="9">
    <source>
        <dbReference type="EMBL" id="ANP73471.1"/>
    </source>
</evidence>
<evidence type="ECO:0000256" key="7">
    <source>
        <dbReference type="RuleBase" id="RU363032"/>
    </source>
</evidence>
<evidence type="ECO:0000256" key="3">
    <source>
        <dbReference type="ARBA" id="ARBA00022475"/>
    </source>
</evidence>
<keyword evidence="5 7" id="KW-1133">Transmembrane helix</keyword>
<name>A0A1B1BLS6_9MICO</name>
<feature type="transmembrane region" description="Helical" evidence="7">
    <location>
        <begin position="75"/>
        <end position="92"/>
    </location>
</feature>
<dbReference type="Proteomes" id="UP000092582">
    <property type="component" value="Chromosome 1"/>
</dbReference>
<feature type="transmembrane region" description="Helical" evidence="7">
    <location>
        <begin position="143"/>
        <end position="169"/>
    </location>
</feature>
<feature type="domain" description="ABC transmembrane type-1" evidence="8">
    <location>
        <begin position="94"/>
        <end position="283"/>
    </location>
</feature>
<evidence type="ECO:0000256" key="6">
    <source>
        <dbReference type="ARBA" id="ARBA00023136"/>
    </source>
</evidence>
<evidence type="ECO:0000256" key="5">
    <source>
        <dbReference type="ARBA" id="ARBA00022989"/>
    </source>
</evidence>
<dbReference type="AlphaFoldDB" id="A0A1B1BLS6"/>
<dbReference type="OrthoDB" id="9812701at2"/>
<feature type="transmembrane region" description="Helical" evidence="7">
    <location>
        <begin position="257"/>
        <end position="283"/>
    </location>
</feature>
<feature type="transmembrane region" description="Helical" evidence="7">
    <location>
        <begin position="99"/>
        <end position="123"/>
    </location>
</feature>
<feature type="transmembrane region" description="Helical" evidence="7">
    <location>
        <begin position="211"/>
        <end position="237"/>
    </location>
</feature>